<evidence type="ECO:0000313" key="3">
    <source>
        <dbReference type="EMBL" id="STY19239.1"/>
    </source>
</evidence>
<reference evidence="2 4" key="1">
    <citation type="submission" date="2015-11" db="EMBL/GenBank/DDBJ databases">
        <title>Genomic analysis of 38 Legionella species identifies large and diverse effector repertoires.</title>
        <authorList>
            <person name="Burstein D."/>
            <person name="Amaro F."/>
            <person name="Zusman T."/>
            <person name="Lifshitz Z."/>
            <person name="Cohen O."/>
            <person name="Gilbert J.A."/>
            <person name="Pupko T."/>
            <person name="Shuman H.A."/>
            <person name="Segal G."/>
        </authorList>
    </citation>
    <scope>NUCLEOTIDE SEQUENCE [LARGE SCALE GENOMIC DNA]</scope>
    <source>
        <strain evidence="2 4">ATCC 49507</strain>
    </source>
</reference>
<keyword evidence="1" id="KW-0472">Membrane</keyword>
<evidence type="ECO:0000313" key="4">
    <source>
        <dbReference type="Proteomes" id="UP000054639"/>
    </source>
</evidence>
<gene>
    <name evidence="2" type="ORF">Lqua_0652</name>
    <name evidence="3" type="ORF">NCTC12376_03071</name>
</gene>
<name>A0A378KYK0_9GAMM</name>
<dbReference type="RefSeq" id="WP_058472853.1">
    <property type="nucleotide sequence ID" value="NZ_CAAAIL010000011.1"/>
</dbReference>
<proteinExistence type="predicted"/>
<evidence type="ECO:0000313" key="5">
    <source>
        <dbReference type="Proteomes" id="UP000254230"/>
    </source>
</evidence>
<accession>A0A378KYK0</accession>
<dbReference type="EMBL" id="LNYR01000006">
    <property type="protein sequence ID" value="KTD52819.1"/>
    <property type="molecule type" value="Genomic_DNA"/>
</dbReference>
<keyword evidence="4" id="KW-1185">Reference proteome</keyword>
<dbReference type="STRING" id="45072.Lqua_0652"/>
<dbReference type="AlphaFoldDB" id="A0A378KYK0"/>
<sequence>MTLYIYWFLLALILLGLEMATGTFYLLIVAIAMAVGGTFALFGMTFSAQLALAGLASFAGIVVLRRWKSKHTSDASALSLDIGQPVEVLTWKDDGTARVFYRGTEWNAELETKEIGHEGGFYIKDIRGSVLILSIRKPI</sequence>
<keyword evidence="1" id="KW-1133">Transmembrane helix</keyword>
<protein>
    <submittedName>
        <fullName evidence="3">NfeD-like C-terminal, partner-binding</fullName>
    </submittedName>
</protein>
<feature type="transmembrane region" description="Helical" evidence="1">
    <location>
        <begin position="7"/>
        <end position="33"/>
    </location>
</feature>
<organism evidence="3 5">
    <name type="scientific">Legionella quateirensis</name>
    <dbReference type="NCBI Taxonomy" id="45072"/>
    <lineage>
        <taxon>Bacteria</taxon>
        <taxon>Pseudomonadati</taxon>
        <taxon>Pseudomonadota</taxon>
        <taxon>Gammaproteobacteria</taxon>
        <taxon>Legionellales</taxon>
        <taxon>Legionellaceae</taxon>
        <taxon>Legionella</taxon>
    </lineage>
</organism>
<feature type="transmembrane region" description="Helical" evidence="1">
    <location>
        <begin position="39"/>
        <end position="64"/>
    </location>
</feature>
<dbReference type="EMBL" id="UGOW01000001">
    <property type="protein sequence ID" value="STY19239.1"/>
    <property type="molecule type" value="Genomic_DNA"/>
</dbReference>
<keyword evidence="1" id="KW-0812">Transmembrane</keyword>
<evidence type="ECO:0000256" key="1">
    <source>
        <dbReference type="SAM" id="Phobius"/>
    </source>
</evidence>
<dbReference type="Proteomes" id="UP000254230">
    <property type="component" value="Unassembled WGS sequence"/>
</dbReference>
<evidence type="ECO:0000313" key="2">
    <source>
        <dbReference type="EMBL" id="KTD52819.1"/>
    </source>
</evidence>
<reference evidence="3 5" key="2">
    <citation type="submission" date="2018-06" db="EMBL/GenBank/DDBJ databases">
        <authorList>
            <consortium name="Pathogen Informatics"/>
            <person name="Doyle S."/>
        </authorList>
    </citation>
    <scope>NUCLEOTIDE SEQUENCE [LARGE SCALE GENOMIC DNA]</scope>
    <source>
        <strain evidence="3 5">NCTC12376</strain>
    </source>
</reference>
<dbReference type="Proteomes" id="UP000054639">
    <property type="component" value="Unassembled WGS sequence"/>
</dbReference>
<dbReference type="OrthoDB" id="5654021at2"/>